<dbReference type="KEGG" id="euz:DVS28_a4594"/>
<feature type="compositionally biased region" description="Polar residues" evidence="1">
    <location>
        <begin position="70"/>
        <end position="79"/>
    </location>
</feature>
<keyword evidence="2" id="KW-0472">Membrane</keyword>
<keyword evidence="2" id="KW-0812">Transmembrane</keyword>
<accession>A0A346Y458</accession>
<feature type="compositionally biased region" description="Low complexity" evidence="1">
    <location>
        <begin position="309"/>
        <end position="318"/>
    </location>
</feature>
<reference evidence="3 4" key="1">
    <citation type="submission" date="2018-09" db="EMBL/GenBank/DDBJ databases">
        <title>Complete genome sequence of Euzebya sp. DY32-46 isolated from seawater of Pacific Ocean.</title>
        <authorList>
            <person name="Xu L."/>
            <person name="Wu Y.-H."/>
            <person name="Xu X.-W."/>
        </authorList>
    </citation>
    <scope>NUCLEOTIDE SEQUENCE [LARGE SCALE GENOMIC DNA]</scope>
    <source>
        <strain evidence="3 4">DY32-46</strain>
    </source>
</reference>
<dbReference type="EMBL" id="CP031165">
    <property type="protein sequence ID" value="AXV09255.1"/>
    <property type="molecule type" value="Genomic_DNA"/>
</dbReference>
<evidence type="ECO:0000256" key="2">
    <source>
        <dbReference type="SAM" id="Phobius"/>
    </source>
</evidence>
<name>A0A346Y458_9ACTN</name>
<gene>
    <name evidence="3" type="ORF">DVS28_a4594</name>
</gene>
<proteinExistence type="predicted"/>
<feature type="transmembrane region" description="Helical" evidence="2">
    <location>
        <begin position="370"/>
        <end position="390"/>
    </location>
</feature>
<feature type="region of interest" description="Disordered" evidence="1">
    <location>
        <begin position="18"/>
        <end position="157"/>
    </location>
</feature>
<feature type="region of interest" description="Disordered" evidence="1">
    <location>
        <begin position="309"/>
        <end position="347"/>
    </location>
</feature>
<evidence type="ECO:0000313" key="3">
    <source>
        <dbReference type="EMBL" id="AXV09255.1"/>
    </source>
</evidence>
<organism evidence="3 4">
    <name type="scientific">Euzebya pacifica</name>
    <dbReference type="NCBI Taxonomy" id="1608957"/>
    <lineage>
        <taxon>Bacteria</taxon>
        <taxon>Bacillati</taxon>
        <taxon>Actinomycetota</taxon>
        <taxon>Nitriliruptoria</taxon>
        <taxon>Euzebyales</taxon>
    </lineage>
</organism>
<keyword evidence="4" id="KW-1185">Reference proteome</keyword>
<evidence type="ECO:0000256" key="1">
    <source>
        <dbReference type="SAM" id="MobiDB-lite"/>
    </source>
</evidence>
<protein>
    <submittedName>
        <fullName evidence="3">Uncharacterized protein</fullName>
    </submittedName>
</protein>
<feature type="compositionally biased region" description="Low complexity" evidence="1">
    <location>
        <begin position="328"/>
        <end position="344"/>
    </location>
</feature>
<dbReference type="Proteomes" id="UP000264006">
    <property type="component" value="Chromosome"/>
</dbReference>
<feature type="compositionally biased region" description="Basic and acidic residues" evidence="1">
    <location>
        <begin position="34"/>
        <end position="45"/>
    </location>
</feature>
<sequence length="393" mass="41134">MDERGRCALGHQVVDPDRAAEIAAERVGGATEDEASRGHDARDESSPEGAEPDVTIVLPDAELSPAIPAMTQNAFTTPSPRLVERMAGDVQGVSAMTDDHDEPSPLPIREVPGRQQASPAGGSIPSSPAASATRATPDAAPTIRWSADATPPAGLIRRHAEPVERRWVPGRVLAGHELERPSYLPAAAAGRRLAQPGDHAMPVMEPLPPLPGPPAPDGPAVARSLFQQLHGPAPEGAEEAPPRAPRQEDTVPLFSRAAHVPPELQAAPPDRITTELPELDPSTVVPAALDTPAEPPVAVQEEWAVVLPPTSPTSSLPPVAGPRRVTLDDLAPDAPSALDLQDLPAGPPRIEPTYELEPVTEDTLTPRGPLQIAAGALFLAALIAIAWYLATTL</sequence>
<evidence type="ECO:0000313" key="4">
    <source>
        <dbReference type="Proteomes" id="UP000264006"/>
    </source>
</evidence>
<keyword evidence="2" id="KW-1133">Transmembrane helix</keyword>
<feature type="compositionally biased region" description="Low complexity" evidence="1">
    <location>
        <begin position="117"/>
        <end position="144"/>
    </location>
</feature>
<dbReference type="AlphaFoldDB" id="A0A346Y458"/>